<feature type="transmembrane region" description="Helical" evidence="1">
    <location>
        <begin position="263"/>
        <end position="282"/>
    </location>
</feature>
<evidence type="ECO:0000313" key="5">
    <source>
        <dbReference type="Proteomes" id="UP001519309"/>
    </source>
</evidence>
<reference evidence="3 5" key="2">
    <citation type="submission" date="2021-03" db="EMBL/GenBank/DDBJ databases">
        <title>Genomic Encyclopedia of Type Strains, Phase IV (KMG-IV): sequencing the most valuable type-strain genomes for metagenomic binning, comparative biology and taxonomic classification.</title>
        <authorList>
            <person name="Goeker M."/>
        </authorList>
    </citation>
    <scope>NUCLEOTIDE SEQUENCE [LARGE SCALE GENOMIC DNA]</scope>
    <source>
        <strain evidence="3 5">DSM 40499</strain>
    </source>
</reference>
<feature type="transmembrane region" description="Helical" evidence="1">
    <location>
        <begin position="125"/>
        <end position="154"/>
    </location>
</feature>
<keyword evidence="1" id="KW-0472">Membrane</keyword>
<feature type="transmembrane region" description="Helical" evidence="1">
    <location>
        <begin position="27"/>
        <end position="52"/>
    </location>
</feature>
<evidence type="ECO:0000313" key="4">
    <source>
        <dbReference type="Proteomes" id="UP000092659"/>
    </source>
</evidence>
<protein>
    <submittedName>
        <fullName evidence="2">Uncharacterized protein</fullName>
    </submittedName>
</protein>
<keyword evidence="1" id="KW-1133">Transmembrane helix</keyword>
<dbReference type="STRING" id="68214.AVL59_26535"/>
<dbReference type="EMBL" id="JAGGLP010000001">
    <property type="protein sequence ID" value="MBP2047203.1"/>
    <property type="molecule type" value="Genomic_DNA"/>
</dbReference>
<dbReference type="EMBL" id="CP016279">
    <property type="protein sequence ID" value="ANP52622.1"/>
    <property type="molecule type" value="Genomic_DNA"/>
</dbReference>
<name>A0A1B1B1J4_9ACTN</name>
<dbReference type="KEGG" id="sgs:AVL59_26535"/>
<proteinExistence type="predicted"/>
<sequence>MAESTDPPRTVVPDAPPAPGRPLSAGVALLATSVAVINLLVGGTLTAVALSGHVLGAWPSPDPLSPGLIGAGMLGTAPALFALAGARTWEQARTLVLPLAVVLAGLFAVSVLHAGRLYIARGGPIVSVLFSLGWLFVLGLLCVGVVVCLAVQLLRRPGPALPRTAPLPGWSKPPLAVLGSSWLGIGTGLLLRPGFWADFVPWHTNRMDAQALGVWALALGTGVLGSLAEDDLERTRPALLSLPGTALAMTAVLAARAPHVDWASGPGLSLVAMVAGLLLAGASGRLLLRSGAAAGEAVRGAG</sequence>
<accession>A0A1B1B1J4</accession>
<evidence type="ECO:0000313" key="3">
    <source>
        <dbReference type="EMBL" id="MBP2047203.1"/>
    </source>
</evidence>
<keyword evidence="1" id="KW-0812">Transmembrane</keyword>
<feature type="transmembrane region" description="Helical" evidence="1">
    <location>
        <begin position="64"/>
        <end position="83"/>
    </location>
</feature>
<reference evidence="2 4" key="1">
    <citation type="submission" date="2016-06" db="EMBL/GenBank/DDBJ databases">
        <title>Complete genome sequence of Streptomyces griseochromogenes ATCC 14511, the Blasticidin S producer.</title>
        <authorList>
            <person name="Wu L."/>
        </authorList>
    </citation>
    <scope>NUCLEOTIDE SEQUENCE [LARGE SCALE GENOMIC DNA]</scope>
    <source>
        <strain evidence="2 4">ATCC 14511</strain>
    </source>
</reference>
<gene>
    <name evidence="2" type="ORF">AVL59_26535</name>
    <name evidence="3" type="ORF">J2Z21_000125</name>
</gene>
<dbReference type="OrthoDB" id="4197632at2"/>
<organism evidence="2 4">
    <name type="scientific">Streptomyces griseochromogenes</name>
    <dbReference type="NCBI Taxonomy" id="68214"/>
    <lineage>
        <taxon>Bacteria</taxon>
        <taxon>Bacillati</taxon>
        <taxon>Actinomycetota</taxon>
        <taxon>Actinomycetes</taxon>
        <taxon>Kitasatosporales</taxon>
        <taxon>Streptomycetaceae</taxon>
        <taxon>Streptomyces</taxon>
    </lineage>
</organism>
<dbReference type="AlphaFoldDB" id="A0A1B1B1J4"/>
<keyword evidence="5" id="KW-1185">Reference proteome</keyword>
<evidence type="ECO:0000313" key="2">
    <source>
        <dbReference type="EMBL" id="ANP52622.1"/>
    </source>
</evidence>
<feature type="transmembrane region" description="Helical" evidence="1">
    <location>
        <begin position="209"/>
        <end position="227"/>
    </location>
</feature>
<feature type="transmembrane region" description="Helical" evidence="1">
    <location>
        <begin position="239"/>
        <end position="257"/>
    </location>
</feature>
<feature type="transmembrane region" description="Helical" evidence="1">
    <location>
        <begin position="175"/>
        <end position="197"/>
    </location>
</feature>
<feature type="transmembrane region" description="Helical" evidence="1">
    <location>
        <begin position="95"/>
        <end position="119"/>
    </location>
</feature>
<dbReference type="Proteomes" id="UP001519309">
    <property type="component" value="Unassembled WGS sequence"/>
</dbReference>
<evidence type="ECO:0000256" key="1">
    <source>
        <dbReference type="SAM" id="Phobius"/>
    </source>
</evidence>
<dbReference type="RefSeq" id="WP_067309024.1">
    <property type="nucleotide sequence ID" value="NZ_CP016279.1"/>
</dbReference>
<dbReference type="Proteomes" id="UP000092659">
    <property type="component" value="Chromosome"/>
</dbReference>